<dbReference type="Gene3D" id="3.40.50.720">
    <property type="entry name" value="NAD(P)-binding Rossmann-like Domain"/>
    <property type="match status" value="1"/>
</dbReference>
<gene>
    <name evidence="2" type="ORF">BBI15_13280</name>
</gene>
<dbReference type="SUPFAM" id="SSF51735">
    <property type="entry name" value="NAD(P)-binding Rossmann-fold domains"/>
    <property type="match status" value="1"/>
</dbReference>
<evidence type="ECO:0000259" key="1">
    <source>
        <dbReference type="Pfam" id="PF03435"/>
    </source>
</evidence>
<keyword evidence="3" id="KW-1185">Reference proteome</keyword>
<dbReference type="Proteomes" id="UP000092650">
    <property type="component" value="Chromosome"/>
</dbReference>
<dbReference type="InterPro" id="IPR036291">
    <property type="entry name" value="NAD(P)-bd_dom_sf"/>
</dbReference>
<dbReference type="STRING" id="1038856.BBI15_13280"/>
<organism evidence="2 3">
    <name type="scientific">Planococcus plakortidis</name>
    <dbReference type="NCBI Taxonomy" id="1038856"/>
    <lineage>
        <taxon>Bacteria</taxon>
        <taxon>Bacillati</taxon>
        <taxon>Bacillota</taxon>
        <taxon>Bacilli</taxon>
        <taxon>Bacillales</taxon>
        <taxon>Caryophanaceae</taxon>
        <taxon>Planococcus</taxon>
    </lineage>
</organism>
<feature type="domain" description="Saccharopine dehydrogenase NADP binding" evidence="1">
    <location>
        <begin position="12"/>
        <end position="126"/>
    </location>
</feature>
<accession>A0A1C7EBH4</accession>
<sequence length="363" mass="39251">MMRRRKPMTTWLLYGATGYTGKLIVQEAAERGLRPVLAGRNKEKVQPLAEQLGLEFRIFELNNRTAAHLEGIDLVLHCAGPFEKTSKPMIHACLEAGAHYLDITGEIGVFEYTHSLHEEAEKKNIVLCSGVGFDVIPTDCTALKLKQALPDAIELALGFDSDSGISPGTMKTMVEGLGGGNMIRKDGQLAAVAIGKHQRMIDFGRGPKSAMAIPWGDVATAYYTTGIPNITAWIPTPKAAVKAARFMNVASPLLSSGKVKRPLMKWIERRVKGPDEEERAGSAAYIWGQAKNADGVVKTCRIDTANVYDLTVYGALEVTQRLLSGGYPGGSWTPAALFGPDLLESLPGSGRFEIDSFYPGTAN</sequence>
<proteinExistence type="predicted"/>
<dbReference type="KEGG" id="ppla:BBI15_13280"/>
<dbReference type="PANTHER" id="PTHR43781:SF1">
    <property type="entry name" value="SACCHAROPINE DEHYDROGENASE"/>
    <property type="match status" value="1"/>
</dbReference>
<dbReference type="Pfam" id="PF03435">
    <property type="entry name" value="Sacchrp_dh_NADP"/>
    <property type="match status" value="1"/>
</dbReference>
<protein>
    <recommendedName>
        <fullName evidence="1">Saccharopine dehydrogenase NADP binding domain-containing protein</fullName>
    </recommendedName>
</protein>
<evidence type="ECO:0000313" key="3">
    <source>
        <dbReference type="Proteomes" id="UP000092650"/>
    </source>
</evidence>
<dbReference type="PANTHER" id="PTHR43781">
    <property type="entry name" value="SACCHAROPINE DEHYDROGENASE"/>
    <property type="match status" value="1"/>
</dbReference>
<dbReference type="AlphaFoldDB" id="A0A1C7EBH4"/>
<dbReference type="InterPro" id="IPR005097">
    <property type="entry name" value="Sacchrp_dh_NADP-bd"/>
</dbReference>
<name>A0A1C7EBH4_9BACL</name>
<evidence type="ECO:0000313" key="2">
    <source>
        <dbReference type="EMBL" id="ANU21089.1"/>
    </source>
</evidence>
<dbReference type="EMBL" id="CP016539">
    <property type="protein sequence ID" value="ANU21089.1"/>
    <property type="molecule type" value="Genomic_DNA"/>
</dbReference>
<reference evidence="2" key="1">
    <citation type="submission" date="2016-10" db="EMBL/GenBank/DDBJ databases">
        <authorList>
            <person name="See-Too W.S."/>
        </authorList>
    </citation>
    <scope>NUCLEOTIDE SEQUENCE [LARGE SCALE GENOMIC DNA]</scope>
    <source>
        <strain evidence="2">DSM 23997</strain>
    </source>
</reference>